<dbReference type="Proteomes" id="UP000094008">
    <property type="component" value="Unassembled WGS sequence"/>
</dbReference>
<gene>
    <name evidence="1" type="ORF">A5779_15625</name>
</gene>
<reference evidence="2" key="1">
    <citation type="submission" date="2016-06" db="EMBL/GenBank/DDBJ databases">
        <authorList>
            <person name="Sutton G."/>
            <person name="Brinkac L."/>
            <person name="Sanka R."/>
            <person name="Adams M."/>
            <person name="Lau E."/>
            <person name="Mehaffy C."/>
            <person name="Tameris M."/>
            <person name="Hatherill M."/>
            <person name="Hanekom W."/>
            <person name="Mahomed H."/>
            <person name="Mcshane H."/>
        </authorList>
    </citation>
    <scope>NUCLEOTIDE SEQUENCE [LARGE SCALE GENOMIC DNA]</scope>
    <source>
        <strain evidence="2">852002-10433_SCH5171157</strain>
    </source>
</reference>
<evidence type="ECO:0000313" key="1">
    <source>
        <dbReference type="EMBL" id="OBB97184.1"/>
    </source>
</evidence>
<organism evidence="1 2">
    <name type="scientific">Mycolicibacterium peregrinum</name>
    <name type="common">Mycobacterium peregrinum</name>
    <dbReference type="NCBI Taxonomy" id="43304"/>
    <lineage>
        <taxon>Bacteria</taxon>
        <taxon>Bacillati</taxon>
        <taxon>Actinomycetota</taxon>
        <taxon>Actinomycetes</taxon>
        <taxon>Mycobacteriales</taxon>
        <taxon>Mycobacteriaceae</taxon>
        <taxon>Mycolicibacterium</taxon>
    </lineage>
</organism>
<comment type="caution">
    <text evidence="1">The sequence shown here is derived from an EMBL/GenBank/DDBJ whole genome shotgun (WGS) entry which is preliminary data.</text>
</comment>
<sequence length="93" mass="9093">MNVVPGFLEGINAAQTAAGTMIQAAGSADVAGMSSAVCTAVGPIGVAAYLPGFLPGMATNLMQTLSVGFNHVMIGATTEVTKVTTAATDASFG</sequence>
<dbReference type="AlphaFoldDB" id="A0A1A0WFT5"/>
<evidence type="ECO:0000313" key="2">
    <source>
        <dbReference type="Proteomes" id="UP000094008"/>
    </source>
</evidence>
<dbReference type="EMBL" id="LZSY01000020">
    <property type="protein sequence ID" value="OBB97184.1"/>
    <property type="molecule type" value="Genomic_DNA"/>
</dbReference>
<name>A0A1A0WFT5_MYCPR</name>
<evidence type="ECO:0008006" key="3">
    <source>
        <dbReference type="Google" id="ProtNLM"/>
    </source>
</evidence>
<accession>A0A1A0WFT5</accession>
<protein>
    <recommendedName>
        <fullName evidence="3">PE domain-containing protein</fullName>
    </recommendedName>
</protein>
<proteinExistence type="predicted"/>